<evidence type="ECO:0000313" key="3">
    <source>
        <dbReference type="Proteomes" id="UP001194580"/>
    </source>
</evidence>
<proteinExistence type="predicted"/>
<name>A0AAD4DKG7_9FUNG</name>
<evidence type="ECO:0000256" key="1">
    <source>
        <dbReference type="SAM" id="MobiDB-lite"/>
    </source>
</evidence>
<organism evidence="2 3">
    <name type="scientific">Linnemannia exigua</name>
    <dbReference type="NCBI Taxonomy" id="604196"/>
    <lineage>
        <taxon>Eukaryota</taxon>
        <taxon>Fungi</taxon>
        <taxon>Fungi incertae sedis</taxon>
        <taxon>Mucoromycota</taxon>
        <taxon>Mortierellomycotina</taxon>
        <taxon>Mortierellomycetes</taxon>
        <taxon>Mortierellales</taxon>
        <taxon>Mortierellaceae</taxon>
        <taxon>Linnemannia</taxon>
    </lineage>
</organism>
<dbReference type="AlphaFoldDB" id="A0AAD4DKG7"/>
<gene>
    <name evidence="2" type="ORF">BGZ95_002878</name>
</gene>
<comment type="caution">
    <text evidence="2">The sequence shown here is derived from an EMBL/GenBank/DDBJ whole genome shotgun (WGS) entry which is preliminary data.</text>
</comment>
<feature type="region of interest" description="Disordered" evidence="1">
    <location>
        <begin position="38"/>
        <end position="58"/>
    </location>
</feature>
<accession>A0AAD4DKG7</accession>
<dbReference type="Proteomes" id="UP001194580">
    <property type="component" value="Unassembled WGS sequence"/>
</dbReference>
<keyword evidence="3" id="KW-1185">Reference proteome</keyword>
<sequence length="183" mass="20499">MAALLETLTFNALQRRSILSTGGTNHEFSDHVLHVSAASTAPSPPQSMSSERTSRRGGLHWPTRPLAIFLDSVIALRIRREEVFLNQYTRKNGIRESFCRAMDGLKEQRSNDSVREPYLDTLPQEMVDSLSAPKTGDLALLEELSKFVEDNRLFKADMLALLNYLASDQCADTMTSLPVMKPD</sequence>
<dbReference type="EMBL" id="JAAAIL010000163">
    <property type="protein sequence ID" value="KAG0278885.1"/>
    <property type="molecule type" value="Genomic_DNA"/>
</dbReference>
<evidence type="ECO:0000313" key="2">
    <source>
        <dbReference type="EMBL" id="KAG0278885.1"/>
    </source>
</evidence>
<reference evidence="2" key="1">
    <citation type="journal article" date="2020" name="Fungal Divers.">
        <title>Resolving the Mortierellaceae phylogeny through synthesis of multi-gene phylogenetics and phylogenomics.</title>
        <authorList>
            <person name="Vandepol N."/>
            <person name="Liber J."/>
            <person name="Desiro A."/>
            <person name="Na H."/>
            <person name="Kennedy M."/>
            <person name="Barry K."/>
            <person name="Grigoriev I.V."/>
            <person name="Miller A.N."/>
            <person name="O'Donnell K."/>
            <person name="Stajich J.E."/>
            <person name="Bonito G."/>
        </authorList>
    </citation>
    <scope>NUCLEOTIDE SEQUENCE</scope>
    <source>
        <strain evidence="2">NRRL 28262</strain>
    </source>
</reference>
<protein>
    <submittedName>
        <fullName evidence="2">Uncharacterized protein</fullName>
    </submittedName>
</protein>
<feature type="compositionally biased region" description="Low complexity" evidence="1">
    <location>
        <begin position="38"/>
        <end position="50"/>
    </location>
</feature>